<keyword evidence="2" id="KW-1185">Reference proteome</keyword>
<dbReference type="EMBL" id="CM056809">
    <property type="protein sequence ID" value="KAJ8649032.1"/>
    <property type="molecule type" value="Genomic_DNA"/>
</dbReference>
<proteinExistence type="predicted"/>
<gene>
    <name evidence="1" type="ORF">MRB53_002055</name>
</gene>
<evidence type="ECO:0000313" key="2">
    <source>
        <dbReference type="Proteomes" id="UP001234297"/>
    </source>
</evidence>
<reference evidence="1 2" key="1">
    <citation type="journal article" date="2022" name="Hortic Res">
        <title>A haplotype resolved chromosomal level avocado genome allows analysis of novel avocado genes.</title>
        <authorList>
            <person name="Nath O."/>
            <person name="Fletcher S.J."/>
            <person name="Hayward A."/>
            <person name="Shaw L.M."/>
            <person name="Masouleh A.K."/>
            <person name="Furtado A."/>
            <person name="Henry R.J."/>
            <person name="Mitter N."/>
        </authorList>
    </citation>
    <scope>NUCLEOTIDE SEQUENCE [LARGE SCALE GENOMIC DNA]</scope>
    <source>
        <strain evidence="2">cv. Hass</strain>
    </source>
</reference>
<dbReference type="Proteomes" id="UP001234297">
    <property type="component" value="Chromosome 1"/>
</dbReference>
<comment type="caution">
    <text evidence="1">The sequence shown here is derived from an EMBL/GenBank/DDBJ whole genome shotgun (WGS) entry which is preliminary data.</text>
</comment>
<protein>
    <submittedName>
        <fullName evidence="1">Uncharacterized protein</fullName>
    </submittedName>
</protein>
<sequence>MQRGVQKIQIIEHPTVVQGGLDANTINDPADIQLQLEEPSGAHLIVQEGDETVQLSFTELGDTPLQLETVDPFINTEAASREEHPIPIDSRGTILEPPAQFSEVQDQLPLESTSQLEADGGPSNTIASELPAVPEPSTAMYGMGAATDGITQAFAIEAQVMYQGHQFLRGATRRIDEGASSAIPIIIEGSTHDVDSIAVPQTPDDASFDLAPFPALLKVQDTVKIMLLGIIQAVTNDVRNWIFLSMLRGSIDRTHSMLADLERQNEFQQQKFKEQSSRMQPCRYRLSITKNELRDFAAMLDECLGADWQQREEAL</sequence>
<name>A0ACC2MTB8_PERAE</name>
<accession>A0ACC2MTB8</accession>
<organism evidence="1 2">
    <name type="scientific">Persea americana</name>
    <name type="common">Avocado</name>
    <dbReference type="NCBI Taxonomy" id="3435"/>
    <lineage>
        <taxon>Eukaryota</taxon>
        <taxon>Viridiplantae</taxon>
        <taxon>Streptophyta</taxon>
        <taxon>Embryophyta</taxon>
        <taxon>Tracheophyta</taxon>
        <taxon>Spermatophyta</taxon>
        <taxon>Magnoliopsida</taxon>
        <taxon>Magnoliidae</taxon>
        <taxon>Laurales</taxon>
        <taxon>Lauraceae</taxon>
        <taxon>Persea</taxon>
    </lineage>
</organism>
<evidence type="ECO:0000313" key="1">
    <source>
        <dbReference type="EMBL" id="KAJ8649032.1"/>
    </source>
</evidence>